<dbReference type="OrthoDB" id="10445316at2759"/>
<sequence>MLRDKDFAYDIRDYLRDDKGRIKNVIKGSLSSTEGRLTKEVRDKLDLWLKVLSSETPLLFCEFHDDDTNPQVGLSRILEHALVNSSATDDIDIDERICQKHIDMLESERLSVITMKEQLRQARDINVLRFRDHHCGLEGCGIETALERIRTAYMSKVEVKLIDRKLELWKYEFDV</sequence>
<protein>
    <submittedName>
        <fullName evidence="1">Uncharacterized protein</fullName>
    </submittedName>
</protein>
<proteinExistence type="predicted"/>
<comment type="caution">
    <text evidence="1">The sequence shown here is derived from an EMBL/GenBank/DDBJ whole genome shotgun (WGS) entry which is preliminary data.</text>
</comment>
<reference evidence="1" key="1">
    <citation type="journal article" date="2020" name="Fungal Divers.">
        <title>Resolving the Mortierellaceae phylogeny through synthesis of multi-gene phylogenetics and phylogenomics.</title>
        <authorList>
            <person name="Vandepol N."/>
            <person name="Liber J."/>
            <person name="Desiro A."/>
            <person name="Na H."/>
            <person name="Kennedy M."/>
            <person name="Barry K."/>
            <person name="Grigoriev I.V."/>
            <person name="Miller A.N."/>
            <person name="O'Donnell K."/>
            <person name="Stajich J.E."/>
            <person name="Bonito G."/>
        </authorList>
    </citation>
    <scope>NUCLEOTIDE SEQUENCE</scope>
    <source>
        <strain evidence="1">MES-2147</strain>
    </source>
</reference>
<organism evidence="1 2">
    <name type="scientific">Modicella reniformis</name>
    <dbReference type="NCBI Taxonomy" id="1440133"/>
    <lineage>
        <taxon>Eukaryota</taxon>
        <taxon>Fungi</taxon>
        <taxon>Fungi incertae sedis</taxon>
        <taxon>Mucoromycota</taxon>
        <taxon>Mortierellomycotina</taxon>
        <taxon>Mortierellomycetes</taxon>
        <taxon>Mortierellales</taxon>
        <taxon>Mortierellaceae</taxon>
        <taxon>Modicella</taxon>
    </lineage>
</organism>
<evidence type="ECO:0000313" key="2">
    <source>
        <dbReference type="Proteomes" id="UP000749646"/>
    </source>
</evidence>
<keyword evidence="2" id="KW-1185">Reference proteome</keyword>
<accession>A0A9P6MEE1</accession>
<dbReference type="Proteomes" id="UP000749646">
    <property type="component" value="Unassembled WGS sequence"/>
</dbReference>
<dbReference type="AlphaFoldDB" id="A0A9P6MEE1"/>
<gene>
    <name evidence="1" type="ORF">BGZ65_009353</name>
</gene>
<name>A0A9P6MEE1_9FUNG</name>
<evidence type="ECO:0000313" key="1">
    <source>
        <dbReference type="EMBL" id="KAF9995014.1"/>
    </source>
</evidence>
<dbReference type="EMBL" id="JAAAHW010001443">
    <property type="protein sequence ID" value="KAF9995014.1"/>
    <property type="molecule type" value="Genomic_DNA"/>
</dbReference>